<reference evidence="2 3" key="1">
    <citation type="submission" date="2017-10" db="EMBL/GenBank/DDBJ databases">
        <title>Comparative genomics in systemic dimorphic fungi from Ajellomycetaceae.</title>
        <authorList>
            <person name="Munoz J.F."/>
            <person name="Mcewen J.G."/>
            <person name="Clay O.K."/>
            <person name="Cuomo C.A."/>
        </authorList>
    </citation>
    <scope>NUCLEOTIDE SEQUENCE [LARGE SCALE GENOMIC DNA]</scope>
    <source>
        <strain evidence="2 3">UAMH130</strain>
    </source>
</reference>
<dbReference type="Proteomes" id="UP000224080">
    <property type="component" value="Unassembled WGS sequence"/>
</dbReference>
<keyword evidence="1" id="KW-0732">Signal</keyword>
<dbReference type="AlphaFoldDB" id="A0A2B7WIU2"/>
<feature type="chain" id="PRO_5013219595" evidence="1">
    <location>
        <begin position="22"/>
        <end position="181"/>
    </location>
</feature>
<accession>A0A2B7WIU2</accession>
<feature type="signal peptide" evidence="1">
    <location>
        <begin position="1"/>
        <end position="21"/>
    </location>
</feature>
<dbReference type="STRING" id="2060905.A0A2B7WIU2"/>
<dbReference type="EMBL" id="PDNC01000167">
    <property type="protein sequence ID" value="PGG96665.1"/>
    <property type="molecule type" value="Genomic_DNA"/>
</dbReference>
<evidence type="ECO:0000313" key="3">
    <source>
        <dbReference type="Proteomes" id="UP000224080"/>
    </source>
</evidence>
<gene>
    <name evidence="2" type="ORF">GX51_07705</name>
</gene>
<protein>
    <submittedName>
        <fullName evidence="2">Uncharacterized protein</fullName>
    </submittedName>
</protein>
<evidence type="ECO:0000313" key="2">
    <source>
        <dbReference type="EMBL" id="PGG96665.1"/>
    </source>
</evidence>
<comment type="caution">
    <text evidence="2">The sequence shown here is derived from an EMBL/GenBank/DDBJ whole genome shotgun (WGS) entry which is preliminary data.</text>
</comment>
<dbReference type="OrthoDB" id="3660917at2759"/>
<sequence>MKLQALLSLCFISAVTVPAVAVQTNHENHADVVRRLKGHSEGLGFKHVGDDGVARSFSLDGKVLDAAPLTNAQLLMAAQKHPDPSARKHLIELWKDVDGHNAPLEHYYSPPEELLPLFPSDSEVKRKLEAKKKQSMYEKRSNVLSHPLCETIVCDTALWCAIHECSDCVYYDRLKDHFCTQ</sequence>
<organism evidence="2 3">
    <name type="scientific">Blastomyces parvus</name>
    <dbReference type="NCBI Taxonomy" id="2060905"/>
    <lineage>
        <taxon>Eukaryota</taxon>
        <taxon>Fungi</taxon>
        <taxon>Dikarya</taxon>
        <taxon>Ascomycota</taxon>
        <taxon>Pezizomycotina</taxon>
        <taxon>Eurotiomycetes</taxon>
        <taxon>Eurotiomycetidae</taxon>
        <taxon>Onygenales</taxon>
        <taxon>Ajellomycetaceae</taxon>
        <taxon>Blastomyces</taxon>
    </lineage>
</organism>
<keyword evidence="3" id="KW-1185">Reference proteome</keyword>
<name>A0A2B7WIU2_9EURO</name>
<evidence type="ECO:0000256" key="1">
    <source>
        <dbReference type="SAM" id="SignalP"/>
    </source>
</evidence>
<proteinExistence type="predicted"/>